<evidence type="ECO:0000256" key="11">
    <source>
        <dbReference type="ARBA" id="ARBA00022989"/>
    </source>
</evidence>
<dbReference type="FunFam" id="1.20.1110.10:FF:000027">
    <property type="entry name" value="Calcium-transporting ATPase, putative"/>
    <property type="match status" value="1"/>
</dbReference>
<keyword evidence="8" id="KW-0067">ATP-binding</keyword>
<feature type="transmembrane region" description="Helical" evidence="15">
    <location>
        <begin position="758"/>
        <end position="781"/>
    </location>
</feature>
<keyword evidence="11 15" id="KW-1133">Transmembrane helix</keyword>
<dbReference type="SUPFAM" id="SSF81653">
    <property type="entry name" value="Calcium ATPase, transduction domain A"/>
    <property type="match status" value="1"/>
</dbReference>
<dbReference type="SFLD" id="SFLDS00003">
    <property type="entry name" value="Haloacid_Dehalogenase"/>
    <property type="match status" value="1"/>
</dbReference>
<dbReference type="EC" id="7.2.2.10" evidence="2"/>
<evidence type="ECO:0000256" key="2">
    <source>
        <dbReference type="ARBA" id="ARBA00012790"/>
    </source>
</evidence>
<proteinExistence type="inferred from homology"/>
<keyword evidence="5 15" id="KW-0812">Transmembrane</keyword>
<dbReference type="GO" id="GO:0005524">
    <property type="term" value="F:ATP binding"/>
    <property type="evidence" value="ECO:0007669"/>
    <property type="project" value="UniProtKB-KW"/>
</dbReference>
<evidence type="ECO:0000313" key="18">
    <source>
        <dbReference type="Proteomes" id="UP001162131"/>
    </source>
</evidence>
<dbReference type="Pfam" id="PF00690">
    <property type="entry name" value="Cation_ATPase_N"/>
    <property type="match status" value="1"/>
</dbReference>
<dbReference type="PRINTS" id="PR00119">
    <property type="entry name" value="CATATPASE"/>
</dbReference>
<dbReference type="InterPro" id="IPR023214">
    <property type="entry name" value="HAD_sf"/>
</dbReference>
<keyword evidence="12" id="KW-0406">Ion transport</keyword>
<sequence>MTESVDKQELGKIQTPWHTISDVELIKSLNTNTESGLSEDSIDQLRQRYGWNELKKAETKSLLAMVFEQFTDLMVIILLVAAVISTIIAFLDGESGIVGYIEPIVILLILIANAVVGVWQESNAEAALEALKDLMPEHAKVLRSGTWSTVLAREVIPGDIVEMTVGSKVPADVRVLKLLTPSFRVNQSHLTGETKDIAKHPGPLDHGDVVLQDKTNIAFSSSTIAAGSALGVVVEIGMTTEIGKMQKEVTEANEERTPLQEKLDEFGNLLAKVIFGICALVWIMNFRNFFDEAHGTPIRGAIYYFKIAIALAVAAVPEGLPAVITTCLALGTRRMAQRNAIVRRLPSVETLGCTSVICSDKTGTLTTNEMTVTDFFIPDRLNEGYKAFSVSGNGFKVDGKAEGLSPDYFNDSFRQFLLSASLCNDSKIESDGVQYKIIGMATEAAIRIAVEKIGKTDNSFKKAGYYSEHVIGNEFKKLVTLEFTRERKSMSSLCNQKNTGRNILYVKGAPESIIERCSRIHLSNGVAQMTQSMKQDALERVVGMSKQALRCIAFAYTDDCRELTDYNGENHPAHHLLEDYENFLGFEQNLIFLGVMGMKDPPRPEVKESIALCKQAGIKVFMITGDNKLTAEAVADNIGITTGNTVSLTGIDLNKMPESELSKALQDADACIFSRTEPRHKKKLVQLLKSSREVVAMTGDGVNDAPALQEANIGVAMGIAGTEVAKRASDMILADDKFSTIVAAVEEGRSIYNNTKAFIRYLISSNIGEVVSIFLTAMLGLPEGFTSVQLLWVNLVTDGPPATALGFNPPDLDIMKKPPRRHDEPLISNWVYIRYFVIGTYVGAATVGIFVYWYLYFDGGDSHPLVAYSQISNWSECPGWKDFSLPDWNGLDLSHHPCLYFTEGKTKASTLSLTVLVVIEMLNSLNALSEDTSLIHMPPWVNPWLLLAISGSIVLHCLILYVPFLNEVFGIVPLTSQEWILVMIFSTPVVLIDECLKFFGRVRSRRSQVIHKKDK</sequence>
<dbReference type="GO" id="GO:0016887">
    <property type="term" value="F:ATP hydrolysis activity"/>
    <property type="evidence" value="ECO:0007669"/>
    <property type="project" value="InterPro"/>
</dbReference>
<evidence type="ECO:0000256" key="6">
    <source>
        <dbReference type="ARBA" id="ARBA00022741"/>
    </source>
</evidence>
<organism evidence="17 18">
    <name type="scientific">Blepharisma stoltei</name>
    <dbReference type="NCBI Taxonomy" id="1481888"/>
    <lineage>
        <taxon>Eukaryota</taxon>
        <taxon>Sar</taxon>
        <taxon>Alveolata</taxon>
        <taxon>Ciliophora</taxon>
        <taxon>Postciliodesmatophora</taxon>
        <taxon>Heterotrichea</taxon>
        <taxon>Heterotrichida</taxon>
        <taxon>Blepharismidae</taxon>
        <taxon>Blepharisma</taxon>
    </lineage>
</organism>
<dbReference type="InterPro" id="IPR059000">
    <property type="entry name" value="ATPase_P-type_domA"/>
</dbReference>
<reference evidence="17" key="1">
    <citation type="submission" date="2021-09" db="EMBL/GenBank/DDBJ databases">
        <authorList>
            <consortium name="AG Swart"/>
            <person name="Singh M."/>
            <person name="Singh A."/>
            <person name="Seah K."/>
            <person name="Emmerich C."/>
        </authorList>
    </citation>
    <scope>NUCLEOTIDE SEQUENCE</scope>
    <source>
        <strain evidence="17">ATCC30299</strain>
    </source>
</reference>
<evidence type="ECO:0000256" key="4">
    <source>
        <dbReference type="ARBA" id="ARBA00022568"/>
    </source>
</evidence>
<dbReference type="Pfam" id="PF00122">
    <property type="entry name" value="E1-E2_ATPase"/>
    <property type="match status" value="1"/>
</dbReference>
<dbReference type="InterPro" id="IPR018303">
    <property type="entry name" value="ATPase_P-typ_P_site"/>
</dbReference>
<dbReference type="Gene3D" id="2.70.150.10">
    <property type="entry name" value="Calcium-transporting ATPase, cytoplasmic transduction domain A"/>
    <property type="match status" value="1"/>
</dbReference>
<dbReference type="GO" id="GO:0016020">
    <property type="term" value="C:membrane"/>
    <property type="evidence" value="ECO:0007669"/>
    <property type="project" value="UniProtKB-SubCell"/>
</dbReference>
<dbReference type="Gene3D" id="3.40.1110.10">
    <property type="entry name" value="Calcium-transporting ATPase, cytoplasmic domain N"/>
    <property type="match status" value="1"/>
</dbReference>
<evidence type="ECO:0000256" key="9">
    <source>
        <dbReference type="ARBA" id="ARBA00022842"/>
    </source>
</evidence>
<evidence type="ECO:0000256" key="12">
    <source>
        <dbReference type="ARBA" id="ARBA00023065"/>
    </source>
</evidence>
<comment type="similarity">
    <text evidence="14">Belongs to the cation transport ATPase (P-type) (TC 3.A.3) family.</text>
</comment>
<feature type="transmembrane region" description="Helical" evidence="15">
    <location>
        <begin position="979"/>
        <end position="999"/>
    </location>
</feature>
<evidence type="ECO:0000256" key="1">
    <source>
        <dbReference type="ARBA" id="ARBA00004141"/>
    </source>
</evidence>
<dbReference type="NCBIfam" id="TIGR01494">
    <property type="entry name" value="ATPase_P-type"/>
    <property type="match status" value="2"/>
</dbReference>
<dbReference type="Pfam" id="PF13246">
    <property type="entry name" value="Cation_ATPase"/>
    <property type="match status" value="1"/>
</dbReference>
<evidence type="ECO:0000256" key="7">
    <source>
        <dbReference type="ARBA" id="ARBA00022837"/>
    </source>
</evidence>
<evidence type="ECO:0000256" key="8">
    <source>
        <dbReference type="ARBA" id="ARBA00022840"/>
    </source>
</evidence>
<keyword evidence="9" id="KW-0460">Magnesium</keyword>
<feature type="transmembrane region" description="Helical" evidence="15">
    <location>
        <begin position="304"/>
        <end position="330"/>
    </location>
</feature>
<dbReference type="InterPro" id="IPR006068">
    <property type="entry name" value="ATPase_P-typ_cation-transptr_C"/>
</dbReference>
<keyword evidence="18" id="KW-1185">Reference proteome</keyword>
<dbReference type="InterPro" id="IPR044492">
    <property type="entry name" value="P_typ_ATPase_HD_dom"/>
</dbReference>
<feature type="transmembrane region" description="Helical" evidence="15">
    <location>
        <begin position="832"/>
        <end position="855"/>
    </location>
</feature>
<feature type="domain" description="Cation-transporting P-type ATPase N-terminal" evidence="16">
    <location>
        <begin position="16"/>
        <end position="90"/>
    </location>
</feature>
<keyword evidence="7" id="KW-0106">Calcium</keyword>
<evidence type="ECO:0000256" key="3">
    <source>
        <dbReference type="ARBA" id="ARBA00022448"/>
    </source>
</evidence>
<accession>A0AAU9JCS2</accession>
<dbReference type="SUPFAM" id="SSF56784">
    <property type="entry name" value="HAD-like"/>
    <property type="match status" value="1"/>
</dbReference>
<dbReference type="PROSITE" id="PS00154">
    <property type="entry name" value="ATPASE_E1_E2"/>
    <property type="match status" value="1"/>
</dbReference>
<dbReference type="Gene3D" id="3.40.50.1000">
    <property type="entry name" value="HAD superfamily/HAD-like"/>
    <property type="match status" value="1"/>
</dbReference>
<dbReference type="InterPro" id="IPR023298">
    <property type="entry name" value="ATPase_P-typ_TM_dom_sf"/>
</dbReference>
<evidence type="ECO:0000259" key="16">
    <source>
        <dbReference type="SMART" id="SM00831"/>
    </source>
</evidence>
<gene>
    <name evidence="17" type="ORF">BSTOLATCC_MIC34822</name>
</gene>
<keyword evidence="3" id="KW-0813">Transport</keyword>
<feature type="transmembrane region" description="Helical" evidence="15">
    <location>
        <begin position="97"/>
        <end position="119"/>
    </location>
</feature>
<dbReference type="SFLD" id="SFLDG00002">
    <property type="entry name" value="C1.7:_P-type_atpase_like"/>
    <property type="match status" value="1"/>
</dbReference>
<keyword evidence="4" id="KW-0109">Calcium transport</keyword>
<evidence type="ECO:0000256" key="13">
    <source>
        <dbReference type="ARBA" id="ARBA00023136"/>
    </source>
</evidence>
<name>A0AAU9JCS2_9CILI</name>
<dbReference type="Pfam" id="PF08282">
    <property type="entry name" value="Hydrolase_3"/>
    <property type="match status" value="1"/>
</dbReference>
<comment type="subcellular location">
    <subcellularLocation>
        <location evidence="1">Membrane</location>
        <topology evidence="1">Multi-pass membrane protein</topology>
    </subcellularLocation>
</comment>
<dbReference type="FunFam" id="1.20.1110.10:FF:000037">
    <property type="entry name" value="Calcium-transporting ATPase, putative"/>
    <property type="match status" value="1"/>
</dbReference>
<feature type="transmembrane region" description="Helical" evidence="15">
    <location>
        <begin position="70"/>
        <end position="91"/>
    </location>
</feature>
<dbReference type="Proteomes" id="UP001162131">
    <property type="component" value="Unassembled WGS sequence"/>
</dbReference>
<dbReference type="SMART" id="SM00831">
    <property type="entry name" value="Cation_ATPase_N"/>
    <property type="match status" value="1"/>
</dbReference>
<dbReference type="SUPFAM" id="SSF81665">
    <property type="entry name" value="Calcium ATPase, transmembrane domain M"/>
    <property type="match status" value="1"/>
</dbReference>
<dbReference type="InterPro" id="IPR004014">
    <property type="entry name" value="ATPase_P-typ_cation-transptr_N"/>
</dbReference>
<evidence type="ECO:0000256" key="14">
    <source>
        <dbReference type="ARBA" id="ARBA00038148"/>
    </source>
</evidence>
<dbReference type="Gene3D" id="1.20.1110.10">
    <property type="entry name" value="Calcium-transporting ATPase, transmembrane domain"/>
    <property type="match status" value="1"/>
</dbReference>
<dbReference type="PANTHER" id="PTHR42861">
    <property type="entry name" value="CALCIUM-TRANSPORTING ATPASE"/>
    <property type="match status" value="1"/>
</dbReference>
<dbReference type="InterPro" id="IPR001757">
    <property type="entry name" value="P_typ_ATPase"/>
</dbReference>
<dbReference type="FunFam" id="3.40.50.1000:FF:000083">
    <property type="entry name" value="Sodium/potassium-transporting ATPase subunit alpha"/>
    <property type="match status" value="1"/>
</dbReference>
<dbReference type="GO" id="GO:0005388">
    <property type="term" value="F:P-type calcium transporter activity"/>
    <property type="evidence" value="ECO:0007669"/>
    <property type="project" value="UniProtKB-EC"/>
</dbReference>
<dbReference type="EMBL" id="CAJZBQ010000035">
    <property type="protein sequence ID" value="CAG9323786.1"/>
    <property type="molecule type" value="Genomic_DNA"/>
</dbReference>
<evidence type="ECO:0000313" key="17">
    <source>
        <dbReference type="EMBL" id="CAG9323786.1"/>
    </source>
</evidence>
<keyword evidence="6" id="KW-0547">Nucleotide-binding</keyword>
<dbReference type="FunFam" id="2.70.150.10:FF:000014">
    <property type="entry name" value="Calcium-transporting ATPase, putative"/>
    <property type="match status" value="1"/>
</dbReference>
<keyword evidence="10" id="KW-1278">Translocase</keyword>
<dbReference type="SUPFAM" id="SSF81660">
    <property type="entry name" value="Metal cation-transporting ATPase, ATP-binding domain N"/>
    <property type="match status" value="1"/>
</dbReference>
<dbReference type="InterPro" id="IPR036412">
    <property type="entry name" value="HAD-like_sf"/>
</dbReference>
<protein>
    <recommendedName>
        <fullName evidence="2">P-type Ca(2+) transporter</fullName>
        <ecNumber evidence="2">7.2.2.10</ecNumber>
    </recommendedName>
</protein>
<dbReference type="InterPro" id="IPR023299">
    <property type="entry name" value="ATPase_P-typ_cyto_dom_N"/>
</dbReference>
<evidence type="ECO:0000256" key="15">
    <source>
        <dbReference type="SAM" id="Phobius"/>
    </source>
</evidence>
<feature type="transmembrane region" description="Helical" evidence="15">
    <location>
        <begin position="266"/>
        <end position="284"/>
    </location>
</feature>
<comment type="caution">
    <text evidence="17">The sequence shown here is derived from an EMBL/GenBank/DDBJ whole genome shotgun (WGS) entry which is preliminary data.</text>
</comment>
<dbReference type="SFLD" id="SFLDF00027">
    <property type="entry name" value="p-type_atpase"/>
    <property type="match status" value="1"/>
</dbReference>
<dbReference type="InterPro" id="IPR008250">
    <property type="entry name" value="ATPase_P-typ_transduc_dom_A_sf"/>
</dbReference>
<dbReference type="PRINTS" id="PR00120">
    <property type="entry name" value="HATPASE"/>
</dbReference>
<dbReference type="AlphaFoldDB" id="A0AAU9JCS2"/>
<dbReference type="Pfam" id="PF00689">
    <property type="entry name" value="Cation_ATPase_C"/>
    <property type="match status" value="1"/>
</dbReference>
<keyword evidence="13 15" id="KW-0472">Membrane</keyword>
<evidence type="ECO:0000256" key="5">
    <source>
        <dbReference type="ARBA" id="ARBA00022692"/>
    </source>
</evidence>
<evidence type="ECO:0000256" key="10">
    <source>
        <dbReference type="ARBA" id="ARBA00022967"/>
    </source>
</evidence>
<feature type="transmembrane region" description="Helical" evidence="15">
    <location>
        <begin position="944"/>
        <end position="964"/>
    </location>
</feature>